<evidence type="ECO:0000313" key="2">
    <source>
        <dbReference type="EMBL" id="PIZ64833.1"/>
    </source>
</evidence>
<reference evidence="3" key="1">
    <citation type="submission" date="2017-09" db="EMBL/GenBank/DDBJ databases">
        <title>Depth-based differentiation of microbial function through sediment-hosted aquifers and enrichment of novel symbionts in the deep terrestrial subsurface.</title>
        <authorList>
            <person name="Probst A.J."/>
            <person name="Ladd B."/>
            <person name="Jarett J.K."/>
            <person name="Geller-Mcgrath D.E."/>
            <person name="Sieber C.M.K."/>
            <person name="Emerson J.B."/>
            <person name="Anantharaman K."/>
            <person name="Thomas B.C."/>
            <person name="Malmstrom R."/>
            <person name="Stieglmeier M."/>
            <person name="Klingl A."/>
            <person name="Woyke T."/>
            <person name="Ryan C.M."/>
            <person name="Banfield J.F."/>
        </authorList>
    </citation>
    <scope>NUCLEOTIDE SEQUENCE [LARGE SCALE GENOMIC DNA]</scope>
</reference>
<comment type="caution">
    <text evidence="2">The sequence shown here is derived from an EMBL/GenBank/DDBJ whole genome shotgun (WGS) entry which is preliminary data.</text>
</comment>
<dbReference type="AlphaFoldDB" id="A0A2M7U331"/>
<organism evidence="2 3">
    <name type="scientific">Candidatus Roizmanbacteria bacterium CG_4_10_14_0_2_um_filter_36_9</name>
    <dbReference type="NCBI Taxonomy" id="1974823"/>
    <lineage>
        <taxon>Bacteria</taxon>
        <taxon>Candidatus Roizmaniibacteriota</taxon>
    </lineage>
</organism>
<protein>
    <submittedName>
        <fullName evidence="2">Uncharacterized protein</fullName>
    </submittedName>
</protein>
<evidence type="ECO:0000256" key="1">
    <source>
        <dbReference type="SAM" id="Phobius"/>
    </source>
</evidence>
<keyword evidence="1" id="KW-1133">Transmembrane helix</keyword>
<sequence length="160" mass="18433">MIHLAQRRYLTIVEKKKGDFELIKTKDGTGKGALLDFEQKMLTGLFKDKSNVRLKDKRLSTLVEKVEEMIYMQNVKDGFFPKNPEKVRQYHALITGLSLITINFFLGISAGIFGRIMPRKTLDGVHAANTAKSLKNFLVSQERQLKFQAEKQMMFEKFLS</sequence>
<name>A0A2M7U331_9BACT</name>
<keyword evidence="1" id="KW-0812">Transmembrane</keyword>
<accession>A0A2M7U331</accession>
<dbReference type="Proteomes" id="UP000230027">
    <property type="component" value="Unassembled WGS sequence"/>
</dbReference>
<keyword evidence="1" id="KW-0472">Membrane</keyword>
<feature type="transmembrane region" description="Helical" evidence="1">
    <location>
        <begin position="90"/>
        <end position="113"/>
    </location>
</feature>
<proteinExistence type="predicted"/>
<gene>
    <name evidence="2" type="ORF">COY14_03785</name>
</gene>
<dbReference type="EMBL" id="PFOD01000069">
    <property type="protein sequence ID" value="PIZ64833.1"/>
    <property type="molecule type" value="Genomic_DNA"/>
</dbReference>
<evidence type="ECO:0000313" key="3">
    <source>
        <dbReference type="Proteomes" id="UP000230027"/>
    </source>
</evidence>